<evidence type="ECO:0000256" key="9">
    <source>
        <dbReference type="PROSITE-ProRule" id="PRU01193"/>
    </source>
</evidence>
<keyword evidence="3 9" id="KW-0812">Transmembrane</keyword>
<dbReference type="SMART" id="SM01091">
    <property type="entry name" value="CorC_HlyC"/>
    <property type="match status" value="1"/>
</dbReference>
<comment type="caution">
    <text evidence="14">The sequence shown here is derived from an EMBL/GenBank/DDBJ whole genome shotgun (WGS) entry which is preliminary data.</text>
</comment>
<dbReference type="PANTHER" id="PTHR22777:SF17">
    <property type="entry name" value="UPF0053 PROTEIN SLL0260"/>
    <property type="match status" value="1"/>
</dbReference>
<dbReference type="CDD" id="cd04590">
    <property type="entry name" value="CBS_pair_CorC_HlyC_assoc"/>
    <property type="match status" value="1"/>
</dbReference>
<comment type="subcellular location">
    <subcellularLocation>
        <location evidence="1">Membrane</location>
        <topology evidence="1">Multi-pass membrane protein</topology>
    </subcellularLocation>
</comment>
<dbReference type="AlphaFoldDB" id="A0A433RUB3"/>
<keyword evidence="11" id="KW-0732">Signal</keyword>
<dbReference type="InterPro" id="IPR044751">
    <property type="entry name" value="Ion_transp-like_CBS"/>
</dbReference>
<feature type="signal peptide" evidence="11">
    <location>
        <begin position="1"/>
        <end position="19"/>
    </location>
</feature>
<evidence type="ECO:0000259" key="12">
    <source>
        <dbReference type="PROSITE" id="PS51371"/>
    </source>
</evidence>
<keyword evidence="7 9" id="KW-0472">Membrane</keyword>
<accession>A0A433RUB3</accession>
<keyword evidence="5 9" id="KW-1133">Transmembrane helix</keyword>
<dbReference type="PANTHER" id="PTHR22777">
    <property type="entry name" value="HEMOLYSIN-RELATED"/>
    <property type="match status" value="1"/>
</dbReference>
<feature type="transmembrane region" description="Helical" evidence="10">
    <location>
        <begin position="124"/>
        <end position="150"/>
    </location>
</feature>
<proteinExistence type="inferred from homology"/>
<keyword evidence="6 8" id="KW-0129">CBS domain</keyword>
<dbReference type="GO" id="GO:0005886">
    <property type="term" value="C:plasma membrane"/>
    <property type="evidence" value="ECO:0007669"/>
    <property type="project" value="TreeGrafter"/>
</dbReference>
<evidence type="ECO:0000256" key="6">
    <source>
        <dbReference type="ARBA" id="ARBA00023122"/>
    </source>
</evidence>
<keyword evidence="4" id="KW-0677">Repeat</keyword>
<name>A0A433RUB3_9BACL</name>
<evidence type="ECO:0000256" key="1">
    <source>
        <dbReference type="ARBA" id="ARBA00004141"/>
    </source>
</evidence>
<evidence type="ECO:0000256" key="4">
    <source>
        <dbReference type="ARBA" id="ARBA00022737"/>
    </source>
</evidence>
<dbReference type="RefSeq" id="WP_126990987.1">
    <property type="nucleotide sequence ID" value="NZ_JTFC01000031.1"/>
</dbReference>
<comment type="similarity">
    <text evidence="2">Belongs to the UPF0053 family.</text>
</comment>
<dbReference type="SUPFAM" id="SSF56176">
    <property type="entry name" value="FAD-binding/transporter-associated domain-like"/>
    <property type="match status" value="1"/>
</dbReference>
<evidence type="ECO:0000313" key="14">
    <source>
        <dbReference type="EMBL" id="RUS55739.1"/>
    </source>
</evidence>
<dbReference type="InterPro" id="IPR005170">
    <property type="entry name" value="Transptr-assoc_dom"/>
</dbReference>
<dbReference type="SUPFAM" id="SSF54631">
    <property type="entry name" value="CBS-domain pair"/>
    <property type="match status" value="1"/>
</dbReference>
<feature type="chain" id="PRO_5039406350" evidence="11">
    <location>
        <begin position="20"/>
        <end position="410"/>
    </location>
</feature>
<dbReference type="Pfam" id="PF00571">
    <property type="entry name" value="CBS"/>
    <property type="match status" value="1"/>
</dbReference>
<dbReference type="Gene3D" id="3.30.465.10">
    <property type="match status" value="1"/>
</dbReference>
<keyword evidence="15" id="KW-1185">Reference proteome</keyword>
<dbReference type="InterPro" id="IPR016169">
    <property type="entry name" value="FAD-bd_PCMH_sub2"/>
</dbReference>
<feature type="domain" description="CBS" evidence="12">
    <location>
        <begin position="266"/>
        <end position="324"/>
    </location>
</feature>
<evidence type="ECO:0000256" key="10">
    <source>
        <dbReference type="SAM" id="Phobius"/>
    </source>
</evidence>
<dbReference type="Pfam" id="PF01595">
    <property type="entry name" value="CNNM"/>
    <property type="match status" value="1"/>
</dbReference>
<evidence type="ECO:0000256" key="5">
    <source>
        <dbReference type="ARBA" id="ARBA00022989"/>
    </source>
</evidence>
<dbReference type="Gene3D" id="3.10.580.10">
    <property type="entry name" value="CBS-domain"/>
    <property type="match status" value="1"/>
</dbReference>
<gene>
    <name evidence="14" type="ORF">QI30_12570</name>
</gene>
<dbReference type="InterPro" id="IPR036318">
    <property type="entry name" value="FAD-bd_PCMH-like_sf"/>
</dbReference>
<dbReference type="OrthoDB" id="9798188at2"/>
<dbReference type="EMBL" id="JTFC01000031">
    <property type="protein sequence ID" value="RUS55739.1"/>
    <property type="molecule type" value="Genomic_DNA"/>
</dbReference>
<evidence type="ECO:0000256" key="3">
    <source>
        <dbReference type="ARBA" id="ARBA00022692"/>
    </source>
</evidence>
<evidence type="ECO:0000259" key="13">
    <source>
        <dbReference type="PROSITE" id="PS51846"/>
    </source>
</evidence>
<dbReference type="InterPro" id="IPR000644">
    <property type="entry name" value="CBS_dom"/>
</dbReference>
<evidence type="ECO:0000256" key="2">
    <source>
        <dbReference type="ARBA" id="ARBA00006337"/>
    </source>
</evidence>
<protein>
    <submittedName>
        <fullName evidence="14">Hemolysin</fullName>
    </submittedName>
</protein>
<dbReference type="InterPro" id="IPR046342">
    <property type="entry name" value="CBS_dom_sf"/>
</dbReference>
<evidence type="ECO:0000256" key="7">
    <source>
        <dbReference type="ARBA" id="ARBA00023136"/>
    </source>
</evidence>
<organism evidence="14 15">
    <name type="scientific">Candidatus Kurthia intestinigallinarum</name>
    <dbReference type="NCBI Taxonomy" id="1562256"/>
    <lineage>
        <taxon>Bacteria</taxon>
        <taxon>Bacillati</taxon>
        <taxon>Bacillota</taxon>
        <taxon>Bacilli</taxon>
        <taxon>Bacillales</taxon>
        <taxon>Caryophanaceae</taxon>
        <taxon>Kurthia</taxon>
    </lineage>
</organism>
<evidence type="ECO:0000256" key="8">
    <source>
        <dbReference type="PROSITE-ProRule" id="PRU00703"/>
    </source>
</evidence>
<dbReference type="GO" id="GO:0050660">
    <property type="term" value="F:flavin adenine dinucleotide binding"/>
    <property type="evidence" value="ECO:0007669"/>
    <property type="project" value="InterPro"/>
</dbReference>
<dbReference type="Pfam" id="PF03471">
    <property type="entry name" value="CorC_HlyC"/>
    <property type="match status" value="1"/>
</dbReference>
<sequence>MEFVFLAILLALSSYFAAAETALTAINKMKVRLRAANGDARSIQMLKIIEKPDRMITTVLILNNVVNILLPTIVTIIALNHGWKVSLATAILTIVLILFAEVLPKTMAVTYAEPMSYSKPVLMPIYYLVKICTPVAIIVQGFTNIFIRILTRGKVTEAKMTKDEVRAVIDIAETSGAYDSIEGKRLKEVLDFPDKDVEDVLGAHRTEIVALPLTADFDAVRDVILNNGYTRYPVYDGDIDHIVGLFLSKKLVEWSIEPQRPLTEFLDTEPLFVVANLDVEKVFKRMTGAKKHLAIVLDEYGGTLGIVTTEDMIEDMIGQEIEDETDRDSPLIYEASESVLICSDRIEIEQVNKLLHAEIPFDHDIVGGLILEEMQRLPRPNDVFEAFGLTFTVNEVEGTHATKVTIVKGS</sequence>
<reference evidence="14 15" key="1">
    <citation type="submission" date="2014-11" db="EMBL/GenBank/DDBJ databases">
        <title>Genome sequence and analysis of novel Kurthia sp.</title>
        <authorList>
            <person name="Lawson J.N."/>
            <person name="Gonzalez J.E."/>
            <person name="Rinauldi L."/>
            <person name="Xuan Z."/>
            <person name="Firman A."/>
            <person name="Shaddox L."/>
            <person name="Trudeau A."/>
            <person name="Shah S."/>
            <person name="Reiman D."/>
        </authorList>
    </citation>
    <scope>NUCLEOTIDE SEQUENCE [LARGE SCALE GENOMIC DNA]</scope>
    <source>
        <strain evidence="14 15">3B1D</strain>
    </source>
</reference>
<feature type="domain" description="CNNM transmembrane" evidence="13">
    <location>
        <begin position="1"/>
        <end position="182"/>
    </location>
</feature>
<dbReference type="Proteomes" id="UP000288623">
    <property type="component" value="Unassembled WGS sequence"/>
</dbReference>
<dbReference type="InterPro" id="IPR002550">
    <property type="entry name" value="CNNM"/>
</dbReference>
<dbReference type="PROSITE" id="PS51371">
    <property type="entry name" value="CBS"/>
    <property type="match status" value="1"/>
</dbReference>
<evidence type="ECO:0000256" key="11">
    <source>
        <dbReference type="SAM" id="SignalP"/>
    </source>
</evidence>
<evidence type="ECO:0000313" key="15">
    <source>
        <dbReference type="Proteomes" id="UP000288623"/>
    </source>
</evidence>
<feature type="transmembrane region" description="Helical" evidence="10">
    <location>
        <begin position="85"/>
        <end position="104"/>
    </location>
</feature>
<feature type="transmembrane region" description="Helical" evidence="10">
    <location>
        <begin position="55"/>
        <end position="78"/>
    </location>
</feature>
<dbReference type="PROSITE" id="PS51846">
    <property type="entry name" value="CNNM"/>
    <property type="match status" value="1"/>
</dbReference>